<protein>
    <submittedName>
        <fullName evidence="3">Uncharacterized protein</fullName>
    </submittedName>
</protein>
<evidence type="ECO:0000313" key="3">
    <source>
        <dbReference type="EMBL" id="AKU97133.1"/>
    </source>
</evidence>
<organism evidence="3 4">
    <name type="scientific">Labilithrix luteola</name>
    <dbReference type="NCBI Taxonomy" id="1391654"/>
    <lineage>
        <taxon>Bacteria</taxon>
        <taxon>Pseudomonadati</taxon>
        <taxon>Myxococcota</taxon>
        <taxon>Polyangia</taxon>
        <taxon>Polyangiales</taxon>
        <taxon>Labilitrichaceae</taxon>
        <taxon>Labilithrix</taxon>
    </lineage>
</organism>
<evidence type="ECO:0000256" key="1">
    <source>
        <dbReference type="SAM" id="MobiDB-lite"/>
    </source>
</evidence>
<name>A0A0K1PUB3_9BACT</name>
<dbReference type="EMBL" id="CP012333">
    <property type="protein sequence ID" value="AKU97133.1"/>
    <property type="molecule type" value="Genomic_DNA"/>
</dbReference>
<feature type="signal peptide" evidence="2">
    <location>
        <begin position="1"/>
        <end position="23"/>
    </location>
</feature>
<gene>
    <name evidence="3" type="ORF">AKJ09_03797</name>
</gene>
<dbReference type="RefSeq" id="WP_146648323.1">
    <property type="nucleotide sequence ID" value="NZ_CP012333.1"/>
</dbReference>
<dbReference type="STRING" id="1391654.AKJ09_03797"/>
<evidence type="ECO:0000313" key="4">
    <source>
        <dbReference type="Proteomes" id="UP000064967"/>
    </source>
</evidence>
<evidence type="ECO:0000256" key="2">
    <source>
        <dbReference type="SAM" id="SignalP"/>
    </source>
</evidence>
<feature type="chain" id="PRO_5005466284" evidence="2">
    <location>
        <begin position="24"/>
        <end position="130"/>
    </location>
</feature>
<sequence length="130" mass="12893">MTLRSRSVLLASTVALASMGVWACSENPSIDGHNVPKIGGLAPPSCEDVCNRLAQLCGYAPVDCVARCSSAEEGDDHAHRICIGQASSCREALETCGNADSGDQAGGPSGSVGSTGDAAGPDAGDDADAG</sequence>
<feature type="region of interest" description="Disordered" evidence="1">
    <location>
        <begin position="100"/>
        <end position="130"/>
    </location>
</feature>
<accession>A0A0K1PUB3</accession>
<dbReference type="Proteomes" id="UP000064967">
    <property type="component" value="Chromosome"/>
</dbReference>
<keyword evidence="4" id="KW-1185">Reference proteome</keyword>
<keyword evidence="2" id="KW-0732">Signal</keyword>
<dbReference type="AlphaFoldDB" id="A0A0K1PUB3"/>
<dbReference type="KEGG" id="llu:AKJ09_03797"/>
<proteinExistence type="predicted"/>
<reference evidence="3 4" key="1">
    <citation type="submission" date="2015-08" db="EMBL/GenBank/DDBJ databases">
        <authorList>
            <person name="Babu N.S."/>
            <person name="Beckwith C.J."/>
            <person name="Beseler K.G."/>
            <person name="Brison A."/>
            <person name="Carone J.V."/>
            <person name="Caskin T.P."/>
            <person name="Diamond M."/>
            <person name="Durham M.E."/>
            <person name="Foxe J.M."/>
            <person name="Go M."/>
            <person name="Henderson B.A."/>
            <person name="Jones I.B."/>
            <person name="McGettigan J.A."/>
            <person name="Micheletti S.J."/>
            <person name="Nasrallah M.E."/>
            <person name="Ortiz D."/>
            <person name="Piller C.R."/>
            <person name="Privatt S.R."/>
            <person name="Schneider S.L."/>
            <person name="Sharp S."/>
            <person name="Smith T.C."/>
            <person name="Stanton J.D."/>
            <person name="Ullery H.E."/>
            <person name="Wilson R.J."/>
            <person name="Serrano M.G."/>
            <person name="Buck G."/>
            <person name="Lee V."/>
            <person name="Wang Y."/>
            <person name="Carvalho R."/>
            <person name="Voegtly L."/>
            <person name="Shi R."/>
            <person name="Duckworth R."/>
            <person name="Johnson A."/>
            <person name="Loviza R."/>
            <person name="Walstead R."/>
            <person name="Shah Z."/>
            <person name="Kiflezghi M."/>
            <person name="Wade K."/>
            <person name="Ball S.L."/>
            <person name="Bradley K.W."/>
            <person name="Asai D.J."/>
            <person name="Bowman C.A."/>
            <person name="Russell D.A."/>
            <person name="Pope W.H."/>
            <person name="Jacobs-Sera D."/>
            <person name="Hendrix R.W."/>
            <person name="Hatfull G.F."/>
        </authorList>
    </citation>
    <scope>NUCLEOTIDE SEQUENCE [LARGE SCALE GENOMIC DNA]</scope>
    <source>
        <strain evidence="3 4">DSM 27648</strain>
    </source>
</reference>